<dbReference type="VEuPathDB" id="FungiDB:PSHT_02610"/>
<feature type="region of interest" description="Disordered" evidence="1">
    <location>
        <begin position="1"/>
        <end position="41"/>
    </location>
</feature>
<feature type="non-terminal residue" evidence="2">
    <location>
        <position position="372"/>
    </location>
</feature>
<gene>
    <name evidence="2" type="ORF">PSTT_15388</name>
</gene>
<feature type="compositionally biased region" description="Low complexity" evidence="1">
    <location>
        <begin position="14"/>
        <end position="33"/>
    </location>
</feature>
<dbReference type="EMBL" id="PKSL01000281">
    <property type="protein sequence ID" value="POV96900.1"/>
    <property type="molecule type" value="Genomic_DNA"/>
</dbReference>
<feature type="non-terminal residue" evidence="2">
    <location>
        <position position="1"/>
    </location>
</feature>
<name>A0A2S4UI13_9BASI</name>
<organism evidence="2 3">
    <name type="scientific">Puccinia striiformis</name>
    <dbReference type="NCBI Taxonomy" id="27350"/>
    <lineage>
        <taxon>Eukaryota</taxon>
        <taxon>Fungi</taxon>
        <taxon>Dikarya</taxon>
        <taxon>Basidiomycota</taxon>
        <taxon>Pucciniomycotina</taxon>
        <taxon>Pucciniomycetes</taxon>
        <taxon>Pucciniales</taxon>
        <taxon>Pucciniaceae</taxon>
        <taxon>Puccinia</taxon>
    </lineage>
</organism>
<feature type="compositionally biased region" description="Low complexity" evidence="1">
    <location>
        <begin position="258"/>
        <end position="273"/>
    </location>
</feature>
<feature type="compositionally biased region" description="Pro residues" evidence="1">
    <location>
        <begin position="118"/>
        <end position="128"/>
    </location>
</feature>
<feature type="region of interest" description="Disordered" evidence="1">
    <location>
        <begin position="71"/>
        <end position="133"/>
    </location>
</feature>
<comment type="caution">
    <text evidence="2">The sequence shown here is derived from an EMBL/GenBank/DDBJ whole genome shotgun (WGS) entry which is preliminary data.</text>
</comment>
<feature type="compositionally biased region" description="Polar residues" evidence="1">
    <location>
        <begin position="103"/>
        <end position="117"/>
    </location>
</feature>
<feature type="region of interest" description="Disordered" evidence="1">
    <location>
        <begin position="161"/>
        <end position="203"/>
    </location>
</feature>
<evidence type="ECO:0000313" key="3">
    <source>
        <dbReference type="Proteomes" id="UP000239156"/>
    </source>
</evidence>
<feature type="region of interest" description="Disordered" evidence="1">
    <location>
        <begin position="244"/>
        <end position="273"/>
    </location>
</feature>
<feature type="compositionally biased region" description="Low complexity" evidence="1">
    <location>
        <begin position="163"/>
        <end position="186"/>
    </location>
</feature>
<dbReference type="Proteomes" id="UP000239156">
    <property type="component" value="Unassembled WGS sequence"/>
</dbReference>
<dbReference type="VEuPathDB" id="FungiDB:PSTT_15388"/>
<accession>A0A2S4UI13</accession>
<dbReference type="AlphaFoldDB" id="A0A2S4UI13"/>
<proteinExistence type="predicted"/>
<sequence>WIKQINIDDEPSPAAAESETSQWEQQQHQNHQSKTVISKHPATTAHYSSTLLTTTTPRVIIPKLLPATANRPKLNHHQQHAPLTQPRTLSSTSNHTYNHHKSPSSTCSSISFNSATRSPPPLPLPPPNHELTSTLSRTKKSRLFSIDLYLQQIIDSPSRETSLHQSLSIPSSSTSNQTATTSTPTTAHIDRAPSSSPPTDTYDHARVNRKILDLEISNASLLAINGALERTKVKQQTEIRKLKGKLTPRLAGAGEAGSTVSETGSTSSSSNPSTLLNQLLISPSVDDDNEDVDLDTLVSEDPQFMEIIKSIESLINQAHNAIAFNPASAIVDGGAEAGGTIKTKVLNPFQIELIRRNSILPPSVQEQEDDVE</sequence>
<evidence type="ECO:0000313" key="2">
    <source>
        <dbReference type="EMBL" id="POV96900.1"/>
    </source>
</evidence>
<evidence type="ECO:0000256" key="1">
    <source>
        <dbReference type="SAM" id="MobiDB-lite"/>
    </source>
</evidence>
<keyword evidence="3" id="KW-1185">Reference proteome</keyword>
<reference evidence="2" key="1">
    <citation type="submission" date="2017-12" db="EMBL/GenBank/DDBJ databases">
        <title>Gene loss provides genomic basis for host adaptation in cereal stripe rust fungi.</title>
        <authorList>
            <person name="Xia C."/>
        </authorList>
    </citation>
    <scope>NUCLEOTIDE SEQUENCE [LARGE SCALE GENOMIC DNA]</scope>
    <source>
        <strain evidence="2">93-210</strain>
    </source>
</reference>
<feature type="compositionally biased region" description="Polar residues" evidence="1">
    <location>
        <begin position="81"/>
        <end position="96"/>
    </location>
</feature>
<protein>
    <submittedName>
        <fullName evidence="2">Uncharacterized protein</fullName>
    </submittedName>
</protein>